<evidence type="ECO:0000313" key="2">
    <source>
        <dbReference type="Proteomes" id="UP000015106"/>
    </source>
</evidence>
<sequence length="130" mass="14110">PLSTASPLSRKPPFLSPRSQYLATNPAIPHYSFCVFSLPPVDSTCWGAFPREGRSSCCGGDVQGCGGVSGRDLQASGCEAGGRRQERGCCDLWRKSKSTAKRREKWLGAVRASSKTPLQPILMMIFFKLA</sequence>
<proteinExistence type="predicted"/>
<protein>
    <submittedName>
        <fullName evidence="1">Uncharacterized protein</fullName>
    </submittedName>
</protein>
<organism evidence="1 2">
    <name type="scientific">Triticum urartu</name>
    <name type="common">Red wild einkorn</name>
    <name type="synonym">Crithodium urartu</name>
    <dbReference type="NCBI Taxonomy" id="4572"/>
    <lineage>
        <taxon>Eukaryota</taxon>
        <taxon>Viridiplantae</taxon>
        <taxon>Streptophyta</taxon>
        <taxon>Embryophyta</taxon>
        <taxon>Tracheophyta</taxon>
        <taxon>Spermatophyta</taxon>
        <taxon>Magnoliopsida</taxon>
        <taxon>Liliopsida</taxon>
        <taxon>Poales</taxon>
        <taxon>Poaceae</taxon>
        <taxon>BOP clade</taxon>
        <taxon>Pooideae</taxon>
        <taxon>Triticodae</taxon>
        <taxon>Triticeae</taxon>
        <taxon>Triticinae</taxon>
        <taxon>Triticum</taxon>
    </lineage>
</organism>
<dbReference type="EnsemblPlants" id="TuG1812S0003487400.01.T01">
    <property type="protein sequence ID" value="TuG1812S0003487400.01.T01"/>
    <property type="gene ID" value="TuG1812S0003487400.01"/>
</dbReference>
<reference evidence="1" key="2">
    <citation type="submission" date="2022-06" db="UniProtKB">
        <authorList>
            <consortium name="EnsemblPlants"/>
        </authorList>
    </citation>
    <scope>IDENTIFICATION</scope>
</reference>
<dbReference type="AlphaFoldDB" id="A0A8R7RGL6"/>
<dbReference type="Gramene" id="TuG1812S0003487400.01.T01">
    <property type="protein sequence ID" value="TuG1812S0003487400.01.T01"/>
    <property type="gene ID" value="TuG1812S0003487400.01"/>
</dbReference>
<evidence type="ECO:0000313" key="1">
    <source>
        <dbReference type="EnsemblPlants" id="TuG1812S0003487400.01.T01"/>
    </source>
</evidence>
<keyword evidence="2" id="KW-1185">Reference proteome</keyword>
<reference evidence="2" key="1">
    <citation type="journal article" date="2013" name="Nature">
        <title>Draft genome of the wheat A-genome progenitor Triticum urartu.</title>
        <authorList>
            <person name="Ling H.Q."/>
            <person name="Zhao S."/>
            <person name="Liu D."/>
            <person name="Wang J."/>
            <person name="Sun H."/>
            <person name="Zhang C."/>
            <person name="Fan H."/>
            <person name="Li D."/>
            <person name="Dong L."/>
            <person name="Tao Y."/>
            <person name="Gao C."/>
            <person name="Wu H."/>
            <person name="Li Y."/>
            <person name="Cui Y."/>
            <person name="Guo X."/>
            <person name="Zheng S."/>
            <person name="Wang B."/>
            <person name="Yu K."/>
            <person name="Liang Q."/>
            <person name="Yang W."/>
            <person name="Lou X."/>
            <person name="Chen J."/>
            <person name="Feng M."/>
            <person name="Jian J."/>
            <person name="Zhang X."/>
            <person name="Luo G."/>
            <person name="Jiang Y."/>
            <person name="Liu J."/>
            <person name="Wang Z."/>
            <person name="Sha Y."/>
            <person name="Zhang B."/>
            <person name="Wu H."/>
            <person name="Tang D."/>
            <person name="Shen Q."/>
            <person name="Xue P."/>
            <person name="Zou S."/>
            <person name="Wang X."/>
            <person name="Liu X."/>
            <person name="Wang F."/>
            <person name="Yang Y."/>
            <person name="An X."/>
            <person name="Dong Z."/>
            <person name="Zhang K."/>
            <person name="Zhang X."/>
            <person name="Luo M.C."/>
            <person name="Dvorak J."/>
            <person name="Tong Y."/>
            <person name="Wang J."/>
            <person name="Yang H."/>
            <person name="Li Z."/>
            <person name="Wang D."/>
            <person name="Zhang A."/>
            <person name="Wang J."/>
        </authorList>
    </citation>
    <scope>NUCLEOTIDE SEQUENCE</scope>
    <source>
        <strain evidence="2">cv. G1812</strain>
    </source>
</reference>
<name>A0A8R7RGL6_TRIUA</name>
<dbReference type="Proteomes" id="UP000015106">
    <property type="component" value="Unassembled WGS sequence"/>
</dbReference>
<accession>A0A8R7RGL6</accession>